<comment type="caution">
    <text evidence="2">The sequence shown here is derived from an EMBL/GenBank/DDBJ whole genome shotgun (WGS) entry which is preliminary data.</text>
</comment>
<proteinExistence type="predicted"/>
<protein>
    <submittedName>
        <fullName evidence="2">Uncharacterized protein</fullName>
    </submittedName>
</protein>
<reference evidence="2 3" key="1">
    <citation type="submission" date="2023-02" db="EMBL/GenBank/DDBJ databases">
        <title>LHISI_Scaffold_Assembly.</title>
        <authorList>
            <person name="Stuart O.P."/>
            <person name="Cleave R."/>
            <person name="Magrath M.J.L."/>
            <person name="Mikheyev A.S."/>
        </authorList>
    </citation>
    <scope>NUCLEOTIDE SEQUENCE [LARGE SCALE GENOMIC DNA]</scope>
    <source>
        <strain evidence="2">Daus_M_001</strain>
        <tissue evidence="2">Leg muscle</tissue>
    </source>
</reference>
<accession>A0ABQ9HG84</accession>
<feature type="region of interest" description="Disordered" evidence="1">
    <location>
        <begin position="1"/>
        <end position="21"/>
    </location>
</feature>
<organism evidence="2 3">
    <name type="scientific">Dryococelus australis</name>
    <dbReference type="NCBI Taxonomy" id="614101"/>
    <lineage>
        <taxon>Eukaryota</taxon>
        <taxon>Metazoa</taxon>
        <taxon>Ecdysozoa</taxon>
        <taxon>Arthropoda</taxon>
        <taxon>Hexapoda</taxon>
        <taxon>Insecta</taxon>
        <taxon>Pterygota</taxon>
        <taxon>Neoptera</taxon>
        <taxon>Polyneoptera</taxon>
        <taxon>Phasmatodea</taxon>
        <taxon>Verophasmatodea</taxon>
        <taxon>Anareolatae</taxon>
        <taxon>Phasmatidae</taxon>
        <taxon>Eurycanthinae</taxon>
        <taxon>Dryococelus</taxon>
    </lineage>
</organism>
<sequence>MPDSPLQRSTSKNSPSDYIRPGDRLAIPRDHHHQQQPLTLPADCIWLQEISEPICLWKSSINVVGNPWKNLLAIYTSVYHLTAPMKDDEFTEFVLTQLPFQYQEKWPGRTSKDLADFRYQLLRLDQLERQVSIHHHCKERPLNEHNATLYPGPDHGNTV</sequence>
<dbReference type="Proteomes" id="UP001159363">
    <property type="component" value="Chromosome 4"/>
</dbReference>
<evidence type="ECO:0000313" key="2">
    <source>
        <dbReference type="EMBL" id="KAJ8883240.1"/>
    </source>
</evidence>
<feature type="compositionally biased region" description="Polar residues" evidence="1">
    <location>
        <begin position="1"/>
        <end position="16"/>
    </location>
</feature>
<evidence type="ECO:0000256" key="1">
    <source>
        <dbReference type="SAM" id="MobiDB-lite"/>
    </source>
</evidence>
<keyword evidence="3" id="KW-1185">Reference proteome</keyword>
<name>A0ABQ9HG84_9NEOP</name>
<evidence type="ECO:0000313" key="3">
    <source>
        <dbReference type="Proteomes" id="UP001159363"/>
    </source>
</evidence>
<gene>
    <name evidence="2" type="ORF">PR048_015080</name>
</gene>
<dbReference type="EMBL" id="JARBHB010000005">
    <property type="protein sequence ID" value="KAJ8883240.1"/>
    <property type="molecule type" value="Genomic_DNA"/>
</dbReference>